<dbReference type="GO" id="GO:1902201">
    <property type="term" value="P:negative regulation of bacterial-type flagellum-dependent cell motility"/>
    <property type="evidence" value="ECO:0007669"/>
    <property type="project" value="TreeGrafter"/>
</dbReference>
<feature type="transmembrane region" description="Helical" evidence="1">
    <location>
        <begin position="85"/>
        <end position="103"/>
    </location>
</feature>
<feature type="transmembrane region" description="Helical" evidence="1">
    <location>
        <begin position="7"/>
        <end position="29"/>
    </location>
</feature>
<evidence type="ECO:0000259" key="2">
    <source>
        <dbReference type="PROSITE" id="PS50887"/>
    </source>
</evidence>
<comment type="caution">
    <text evidence="3">The sequence shown here is derived from an EMBL/GenBank/DDBJ whole genome shotgun (WGS) entry which is preliminary data.</text>
</comment>
<dbReference type="SMART" id="SM00267">
    <property type="entry name" value="GGDEF"/>
    <property type="match status" value="1"/>
</dbReference>
<accession>A0A0R2CD77</accession>
<dbReference type="RefSeq" id="WP_010580398.1">
    <property type="nucleotide sequence ID" value="NZ_AHYZ01000079.1"/>
</dbReference>
<feature type="transmembrane region" description="Helical" evidence="1">
    <location>
        <begin position="144"/>
        <end position="164"/>
    </location>
</feature>
<dbReference type="EMBL" id="AYYX01000007">
    <property type="protein sequence ID" value="KRM89306.1"/>
    <property type="molecule type" value="Genomic_DNA"/>
</dbReference>
<dbReference type="InterPro" id="IPR000160">
    <property type="entry name" value="GGDEF_dom"/>
</dbReference>
<proteinExistence type="predicted"/>
<sequence length="373" mass="43816">MLKLIILGFYMPIMLTSLLLARHIFYTYVMESFDHKSIILDYLMEGLIFFIHEIIIIDFSFISLGLICFQYVLPIATFFLGRKRYANLNFILTPLIVFGFLKLKTGLVSTALIQIYLKAFFVWLTCWLIVMLKNIGFFGKFSLALSFINIFNTVITFFTLRNFYSIQDRIILFLCILFGTALIIIFIYAYLRDLKRRREMKKQITYDSLHDRLTNLLNYRAFSVFVSEQTSQDDLTILMIDIDNFKNLNDQYGHIVGNQILRFFANKLNSTFLKEYKYEVFIYRFGGEEFCVIIRDISVTDCYQTVLNLKKVLKEHPFRLKTHQKIDFSFSGGIARSTKTIHPRDALRYADTLLYQAKKSGKAKVNYGEEDQG</sequence>
<keyword evidence="4" id="KW-1185">Reference proteome</keyword>
<protein>
    <submittedName>
        <fullName evidence="3">Signal transduction diguanylate cyclase</fullName>
    </submittedName>
</protein>
<dbReference type="PROSITE" id="PS50887">
    <property type="entry name" value="GGDEF"/>
    <property type="match status" value="1"/>
</dbReference>
<reference evidence="3 4" key="1">
    <citation type="journal article" date="2015" name="Genome Announc.">
        <title>Expanding the biotechnology potential of lactobacilli through comparative genomics of 213 strains and associated genera.</title>
        <authorList>
            <person name="Sun Z."/>
            <person name="Harris H.M."/>
            <person name="McCann A."/>
            <person name="Guo C."/>
            <person name="Argimon S."/>
            <person name="Zhang W."/>
            <person name="Yang X."/>
            <person name="Jeffery I.B."/>
            <person name="Cooney J.C."/>
            <person name="Kagawa T.F."/>
            <person name="Liu W."/>
            <person name="Song Y."/>
            <person name="Salvetti E."/>
            <person name="Wrobel A."/>
            <person name="Rasinkangas P."/>
            <person name="Parkhill J."/>
            <person name="Rea M.C."/>
            <person name="O'Sullivan O."/>
            <person name="Ritari J."/>
            <person name="Douillard F.P."/>
            <person name="Paul Ross R."/>
            <person name="Yang R."/>
            <person name="Briner A.E."/>
            <person name="Felis G.E."/>
            <person name="de Vos W.M."/>
            <person name="Barrangou R."/>
            <person name="Klaenhammer T.R."/>
            <person name="Caufield P.W."/>
            <person name="Cui Y."/>
            <person name="Zhang H."/>
            <person name="O'Toole P.W."/>
        </authorList>
    </citation>
    <scope>NUCLEOTIDE SEQUENCE [LARGE SCALE GENOMIC DNA]</scope>
    <source>
        <strain evidence="3 4">DSM 20605</strain>
    </source>
</reference>
<organism evidence="3 4">
    <name type="scientific">Liquorilactobacillus vini DSM 20605</name>
    <dbReference type="NCBI Taxonomy" id="1133569"/>
    <lineage>
        <taxon>Bacteria</taxon>
        <taxon>Bacillati</taxon>
        <taxon>Bacillota</taxon>
        <taxon>Bacilli</taxon>
        <taxon>Lactobacillales</taxon>
        <taxon>Lactobacillaceae</taxon>
        <taxon>Liquorilactobacillus</taxon>
    </lineage>
</organism>
<dbReference type="InterPro" id="IPR043128">
    <property type="entry name" value="Rev_trsase/Diguanyl_cyclase"/>
</dbReference>
<dbReference type="InterPro" id="IPR050469">
    <property type="entry name" value="Diguanylate_Cyclase"/>
</dbReference>
<dbReference type="CDD" id="cd01949">
    <property type="entry name" value="GGDEF"/>
    <property type="match status" value="1"/>
</dbReference>
<dbReference type="PANTHER" id="PTHR45138">
    <property type="entry name" value="REGULATORY COMPONENTS OF SENSORY TRANSDUCTION SYSTEM"/>
    <property type="match status" value="1"/>
</dbReference>
<keyword evidence="1" id="KW-1133">Transmembrane helix</keyword>
<keyword evidence="1" id="KW-0812">Transmembrane</keyword>
<evidence type="ECO:0000256" key="1">
    <source>
        <dbReference type="SAM" id="Phobius"/>
    </source>
</evidence>
<dbReference type="AlphaFoldDB" id="A0A0R2CD77"/>
<evidence type="ECO:0000313" key="4">
    <source>
        <dbReference type="Proteomes" id="UP000051576"/>
    </source>
</evidence>
<gene>
    <name evidence="3" type="ORF">FD21_GL001878</name>
</gene>
<name>A0A0R2CD77_9LACO</name>
<keyword evidence="1" id="KW-0472">Membrane</keyword>
<dbReference type="GO" id="GO:0052621">
    <property type="term" value="F:diguanylate cyclase activity"/>
    <property type="evidence" value="ECO:0007669"/>
    <property type="project" value="TreeGrafter"/>
</dbReference>
<feature type="transmembrane region" description="Helical" evidence="1">
    <location>
        <begin position="170"/>
        <end position="191"/>
    </location>
</feature>
<dbReference type="eggNOG" id="COG3706">
    <property type="taxonomic scope" value="Bacteria"/>
</dbReference>
<dbReference type="Pfam" id="PF00990">
    <property type="entry name" value="GGDEF"/>
    <property type="match status" value="1"/>
</dbReference>
<feature type="domain" description="GGDEF" evidence="2">
    <location>
        <begin position="233"/>
        <end position="370"/>
    </location>
</feature>
<feature type="transmembrane region" description="Helical" evidence="1">
    <location>
        <begin position="115"/>
        <end position="132"/>
    </location>
</feature>
<dbReference type="GO" id="GO:0005886">
    <property type="term" value="C:plasma membrane"/>
    <property type="evidence" value="ECO:0007669"/>
    <property type="project" value="TreeGrafter"/>
</dbReference>
<feature type="transmembrane region" description="Helical" evidence="1">
    <location>
        <begin position="49"/>
        <end position="73"/>
    </location>
</feature>
<dbReference type="Proteomes" id="UP000051576">
    <property type="component" value="Unassembled WGS sequence"/>
</dbReference>
<dbReference type="PANTHER" id="PTHR45138:SF9">
    <property type="entry name" value="DIGUANYLATE CYCLASE DGCM-RELATED"/>
    <property type="match status" value="1"/>
</dbReference>
<dbReference type="PATRIC" id="fig|1133569.4.peg.2033"/>
<dbReference type="SUPFAM" id="SSF55073">
    <property type="entry name" value="Nucleotide cyclase"/>
    <property type="match status" value="1"/>
</dbReference>
<evidence type="ECO:0000313" key="3">
    <source>
        <dbReference type="EMBL" id="KRM89306.1"/>
    </source>
</evidence>
<dbReference type="OrthoDB" id="9759607at2"/>
<dbReference type="STRING" id="1133569.FD21_GL001878"/>
<dbReference type="Gene3D" id="3.30.70.270">
    <property type="match status" value="1"/>
</dbReference>
<dbReference type="InterPro" id="IPR029787">
    <property type="entry name" value="Nucleotide_cyclase"/>
</dbReference>
<dbReference type="NCBIfam" id="TIGR00254">
    <property type="entry name" value="GGDEF"/>
    <property type="match status" value="1"/>
</dbReference>
<dbReference type="GO" id="GO:0043709">
    <property type="term" value="P:cell adhesion involved in single-species biofilm formation"/>
    <property type="evidence" value="ECO:0007669"/>
    <property type="project" value="TreeGrafter"/>
</dbReference>